<dbReference type="OrthoDB" id="6161297at2759"/>
<keyword evidence="4" id="KW-1185">Reference proteome</keyword>
<name>A0A8S3PWP1_MYTED</name>
<reference evidence="3" key="1">
    <citation type="submission" date="2021-03" db="EMBL/GenBank/DDBJ databases">
        <authorList>
            <person name="Bekaert M."/>
        </authorList>
    </citation>
    <scope>NUCLEOTIDE SEQUENCE</scope>
</reference>
<keyword evidence="1" id="KW-0175">Coiled coil</keyword>
<dbReference type="EMBL" id="CAJPWZ010000197">
    <property type="protein sequence ID" value="CAG2188126.1"/>
    <property type="molecule type" value="Genomic_DNA"/>
</dbReference>
<comment type="caution">
    <text evidence="3">The sequence shown here is derived from an EMBL/GenBank/DDBJ whole genome shotgun (WGS) entry which is preliminary data.</text>
</comment>
<evidence type="ECO:0000256" key="1">
    <source>
        <dbReference type="SAM" id="Coils"/>
    </source>
</evidence>
<dbReference type="AlphaFoldDB" id="A0A8S3PWP1"/>
<dbReference type="Proteomes" id="UP000683360">
    <property type="component" value="Unassembled WGS sequence"/>
</dbReference>
<proteinExistence type="predicted"/>
<feature type="compositionally biased region" description="Low complexity" evidence="2">
    <location>
        <begin position="189"/>
        <end position="200"/>
    </location>
</feature>
<feature type="region of interest" description="Disordered" evidence="2">
    <location>
        <begin position="179"/>
        <end position="231"/>
    </location>
</feature>
<protein>
    <submittedName>
        <fullName evidence="3">Uncharacterized protein</fullName>
    </submittedName>
</protein>
<evidence type="ECO:0000313" key="4">
    <source>
        <dbReference type="Proteomes" id="UP000683360"/>
    </source>
</evidence>
<feature type="coiled-coil region" evidence="1">
    <location>
        <begin position="46"/>
        <end position="174"/>
    </location>
</feature>
<evidence type="ECO:0000256" key="2">
    <source>
        <dbReference type="SAM" id="MobiDB-lite"/>
    </source>
</evidence>
<sequence length="231" mass="27145">MLRNENDKWLKRVQEQETIVLQLREQLSCDVNKDENKCDLPFNQQLKLLQQQRNELVERLSDSENKIGNLSQSLIEKSTSEENLRTDKAKLQTKLYEMEEVEKELTEKKIELEKQKATQSRLEEVIYHRDLIERELMKQKRLLEVELAEIECKLHEKEELLEIQKNQLLEEIKQNYSSDRISDTSKRLSSSFESSDFSFEGARSKPLSRTPQPHTSPHSASKSKTTTPVTV</sequence>
<organism evidence="3 4">
    <name type="scientific">Mytilus edulis</name>
    <name type="common">Blue mussel</name>
    <dbReference type="NCBI Taxonomy" id="6550"/>
    <lineage>
        <taxon>Eukaryota</taxon>
        <taxon>Metazoa</taxon>
        <taxon>Spiralia</taxon>
        <taxon>Lophotrochozoa</taxon>
        <taxon>Mollusca</taxon>
        <taxon>Bivalvia</taxon>
        <taxon>Autobranchia</taxon>
        <taxon>Pteriomorphia</taxon>
        <taxon>Mytilida</taxon>
        <taxon>Mytiloidea</taxon>
        <taxon>Mytilidae</taxon>
        <taxon>Mytilinae</taxon>
        <taxon>Mytilus</taxon>
    </lineage>
</organism>
<evidence type="ECO:0000313" key="3">
    <source>
        <dbReference type="EMBL" id="CAG2188126.1"/>
    </source>
</evidence>
<feature type="compositionally biased region" description="Polar residues" evidence="2">
    <location>
        <begin position="207"/>
        <end position="231"/>
    </location>
</feature>
<accession>A0A8S3PWP1</accession>
<gene>
    <name evidence="3" type="ORF">MEDL_3553</name>
</gene>